<dbReference type="PANTHER" id="PTHR15396">
    <property type="entry name" value="RIBONUCLEASE P PROTEIN SUBUNIT P40"/>
    <property type="match status" value="1"/>
</dbReference>
<keyword evidence="2" id="KW-1185">Reference proteome</keyword>
<dbReference type="OrthoDB" id="63112at2759"/>
<dbReference type="EMBL" id="PYWC01000052">
    <property type="protein sequence ID" value="PWW75082.1"/>
    <property type="molecule type" value="Genomic_DNA"/>
</dbReference>
<sequence>MTPLPKCYISVHKSPEKTILPHPFNHLVDLLLPTDLYRLISNDLGSSPTLSKPLQWHRLSIPLSAIVETGFLTKYIKTGNVLMLSRGRIDIDNVFSLNDGILRLSLTKEAYEKTGLTGQPTRFGNTGPRKKHNRHLVEINLRDPAMLHGKKGFDRIVWSFQNKLNKKVDFLFCDLDQQKNHTDCPILAALGATTARQVQVPEVTSSSLVRVPSFDSPLGSVLQGGGTSLGAEYNREVWRDWAMHVYEWLALANLGPADRIIAGDNIDSYLSTYAVDQGEYEGEAGMGLTRVRFRGVIPASWILGVWRDVEKLVAPVSIGNRKEWFSLTVHGLENSPISWDRSAHGSMTGGENGYTLLSIPRKDEGNAECVKILTFEVVGSQDEHS</sequence>
<comment type="caution">
    <text evidence="1">The sequence shown here is derived from an EMBL/GenBank/DDBJ whole genome shotgun (WGS) entry which is preliminary data.</text>
</comment>
<gene>
    <name evidence="1" type="ORF">C7212DRAFT_282347</name>
</gene>
<dbReference type="AlphaFoldDB" id="A0A317SKW6"/>
<evidence type="ECO:0000313" key="2">
    <source>
        <dbReference type="Proteomes" id="UP000246991"/>
    </source>
</evidence>
<proteinExistence type="predicted"/>
<reference evidence="1 2" key="1">
    <citation type="submission" date="2018-03" db="EMBL/GenBank/DDBJ databases">
        <title>Genomes of Pezizomycetes fungi and the evolution of truffles.</title>
        <authorList>
            <person name="Murat C."/>
            <person name="Payen T."/>
            <person name="Noel B."/>
            <person name="Kuo A."/>
            <person name="Martin F.M."/>
        </authorList>
    </citation>
    <scope>NUCLEOTIDE SEQUENCE [LARGE SCALE GENOMIC DNA]</scope>
    <source>
        <strain evidence="1">091103-1</strain>
    </source>
</reference>
<dbReference type="STRING" id="42249.A0A317SKW6"/>
<dbReference type="InterPro" id="IPR013893">
    <property type="entry name" value="RNase_P_Rpp40"/>
</dbReference>
<dbReference type="GO" id="GO:0030681">
    <property type="term" value="C:multimeric ribonuclease P complex"/>
    <property type="evidence" value="ECO:0007669"/>
    <property type="project" value="TreeGrafter"/>
</dbReference>
<protein>
    <submittedName>
        <fullName evidence="1">Uncharacterized protein</fullName>
    </submittedName>
</protein>
<dbReference type="GO" id="GO:0000447">
    <property type="term" value="P:endonucleolytic cleavage in ITS1 to separate SSU-rRNA from 5.8S rRNA and LSU-rRNA from tricistronic rRNA transcript (SSU-rRNA, 5.8S rRNA, LSU-rRNA)"/>
    <property type="evidence" value="ECO:0007669"/>
    <property type="project" value="TreeGrafter"/>
</dbReference>
<dbReference type="GO" id="GO:0000172">
    <property type="term" value="C:ribonuclease MRP complex"/>
    <property type="evidence" value="ECO:0007669"/>
    <property type="project" value="TreeGrafter"/>
</dbReference>
<evidence type="ECO:0000313" key="1">
    <source>
        <dbReference type="EMBL" id="PWW75082.1"/>
    </source>
</evidence>
<accession>A0A317SKW6</accession>
<dbReference type="PANTHER" id="PTHR15396:SF1">
    <property type="entry name" value="RIBONUCLEASE P PROTEIN SUBUNIT P40"/>
    <property type="match status" value="1"/>
</dbReference>
<organism evidence="1 2">
    <name type="scientific">Tuber magnatum</name>
    <name type="common">white Piedmont truffle</name>
    <dbReference type="NCBI Taxonomy" id="42249"/>
    <lineage>
        <taxon>Eukaryota</taxon>
        <taxon>Fungi</taxon>
        <taxon>Dikarya</taxon>
        <taxon>Ascomycota</taxon>
        <taxon>Pezizomycotina</taxon>
        <taxon>Pezizomycetes</taxon>
        <taxon>Pezizales</taxon>
        <taxon>Tuberaceae</taxon>
        <taxon>Tuber</taxon>
    </lineage>
</organism>
<dbReference type="GO" id="GO:0001682">
    <property type="term" value="P:tRNA 5'-leader removal"/>
    <property type="evidence" value="ECO:0007669"/>
    <property type="project" value="InterPro"/>
</dbReference>
<name>A0A317SKW6_9PEZI</name>
<dbReference type="GO" id="GO:0000171">
    <property type="term" value="F:ribonuclease MRP activity"/>
    <property type="evidence" value="ECO:0007669"/>
    <property type="project" value="TreeGrafter"/>
</dbReference>
<dbReference type="Proteomes" id="UP000246991">
    <property type="component" value="Unassembled WGS sequence"/>
</dbReference>
<dbReference type="GO" id="GO:0004526">
    <property type="term" value="F:ribonuclease P activity"/>
    <property type="evidence" value="ECO:0007669"/>
    <property type="project" value="TreeGrafter"/>
</dbReference>
<dbReference type="Pfam" id="PF08584">
    <property type="entry name" value="Ribonuc_P_40"/>
    <property type="match status" value="1"/>
</dbReference>